<feature type="transmembrane region" description="Helical" evidence="1">
    <location>
        <begin position="210"/>
        <end position="234"/>
    </location>
</feature>
<feature type="transmembrane region" description="Helical" evidence="1">
    <location>
        <begin position="44"/>
        <end position="66"/>
    </location>
</feature>
<dbReference type="Gene3D" id="1.20.1250.20">
    <property type="entry name" value="MFS general substrate transporter like domains"/>
    <property type="match status" value="1"/>
</dbReference>
<feature type="transmembrane region" description="Helical" evidence="1">
    <location>
        <begin position="21"/>
        <end position="38"/>
    </location>
</feature>
<feature type="transmembrane region" description="Helical" evidence="1">
    <location>
        <begin position="266"/>
        <end position="284"/>
    </location>
</feature>
<dbReference type="AlphaFoldDB" id="A0A1D9DY72"/>
<dbReference type="OrthoDB" id="4686510at2"/>
<dbReference type="GO" id="GO:0022857">
    <property type="term" value="F:transmembrane transporter activity"/>
    <property type="evidence" value="ECO:0007669"/>
    <property type="project" value="InterPro"/>
</dbReference>
<name>A0A1D9DY72_9MICO</name>
<dbReference type="RefSeq" id="WP_070954268.1">
    <property type="nucleotide sequence ID" value="NZ_CP015208.1"/>
</dbReference>
<dbReference type="EMBL" id="CP015208">
    <property type="protein sequence ID" value="AOY55756.1"/>
    <property type="molecule type" value="Genomic_DNA"/>
</dbReference>
<evidence type="ECO:0000256" key="1">
    <source>
        <dbReference type="SAM" id="Phobius"/>
    </source>
</evidence>
<organism evidence="2 3">
    <name type="scientific">Candidatus Rhodoluna planktonica</name>
    <dbReference type="NCBI Taxonomy" id="535712"/>
    <lineage>
        <taxon>Bacteria</taxon>
        <taxon>Bacillati</taxon>
        <taxon>Actinomycetota</taxon>
        <taxon>Actinomycetes</taxon>
        <taxon>Micrococcales</taxon>
        <taxon>Microbacteriaceae</taxon>
        <taxon>Luna cluster</taxon>
        <taxon>Luna-1 subcluster</taxon>
        <taxon>Rhodoluna</taxon>
    </lineage>
</organism>
<keyword evidence="1" id="KW-1133">Transmembrane helix</keyword>
<reference evidence="2 3" key="1">
    <citation type="journal article" date="2016" name="Biochim. Biophys. Acta">
        <title>Photochemical characterization of actinorhodopsin and its functional existence in the natural host.</title>
        <authorList>
            <person name="Nakamura S."/>
            <person name="Kikukawa T."/>
            <person name="Tamogami J."/>
            <person name="Kamiya M."/>
            <person name="Aizawa T."/>
            <person name="Hahn M.W."/>
            <person name="Ihara K."/>
            <person name="Kamo N."/>
            <person name="Demura M."/>
        </authorList>
    </citation>
    <scope>NUCLEOTIDE SEQUENCE [LARGE SCALE GENOMIC DNA]</scope>
    <source>
        <strain evidence="2 3">MWH-Dar1</strain>
    </source>
</reference>
<protein>
    <recommendedName>
        <fullName evidence="4">MFS transporter</fullName>
    </recommendedName>
</protein>
<keyword evidence="1" id="KW-0472">Membrane</keyword>
<dbReference type="SUPFAM" id="SSF103473">
    <property type="entry name" value="MFS general substrate transporter"/>
    <property type="match status" value="1"/>
</dbReference>
<feature type="transmembrane region" description="Helical" evidence="1">
    <location>
        <begin position="240"/>
        <end position="259"/>
    </location>
</feature>
<sequence>MSSYSELLRQKGFGRIILSQLLARFPFGMMTIAFVLHIEQMHDSYAVAGLALGAETIGAAISGPLLARWMGPFGARRVILTGAITGAIAMLIIAIFWLPTVLVIFLSLIVGLTSPPIQSAARTIYPSLVSKKQLNSVYAMDATAQEIIWVIGPVTAALLASSFGSAAVVALMAVLQIFGSILFSANREVAQLKIPAPNARVGGILRNRLVLSNAIIGLLMVGSFSGVEVGAVAILDKGTAGLVLAAFSAGSLLGGIFLGNRAKTDWALTKFLAVILLGYSLFWFAPENPWWIGICMFVSGLGVAPAFGLLAALVAKRLKQADAAEAYGWINTGQLMGYSAGAALSGIAIDIISSTAALWVSIIFGAATVVAAALTTKSLNQKPKD</sequence>
<evidence type="ECO:0008006" key="4">
    <source>
        <dbReference type="Google" id="ProtNLM"/>
    </source>
</evidence>
<dbReference type="PANTHER" id="PTHR23542">
    <property type="match status" value="1"/>
</dbReference>
<dbReference type="PANTHER" id="PTHR23542:SF1">
    <property type="entry name" value="MAJOR FACILITATOR SUPERFAMILY (MFS) PROFILE DOMAIN-CONTAINING PROTEIN"/>
    <property type="match status" value="1"/>
</dbReference>
<dbReference type="Proteomes" id="UP000243784">
    <property type="component" value="Chromosome"/>
</dbReference>
<dbReference type="STRING" id="535712.A4Z71_01770"/>
<evidence type="ECO:0000313" key="2">
    <source>
        <dbReference type="EMBL" id="AOY55756.1"/>
    </source>
</evidence>
<dbReference type="Pfam" id="PF07690">
    <property type="entry name" value="MFS_1"/>
    <property type="match status" value="2"/>
</dbReference>
<evidence type="ECO:0000313" key="3">
    <source>
        <dbReference type="Proteomes" id="UP000243784"/>
    </source>
</evidence>
<feature type="transmembrane region" description="Helical" evidence="1">
    <location>
        <begin position="358"/>
        <end position="376"/>
    </location>
</feature>
<proteinExistence type="predicted"/>
<dbReference type="KEGG" id="rpla:A4Z71_01770"/>
<keyword evidence="3" id="KW-1185">Reference proteome</keyword>
<accession>A0A1D9DY72</accession>
<dbReference type="InterPro" id="IPR011701">
    <property type="entry name" value="MFS"/>
</dbReference>
<feature type="transmembrane region" description="Helical" evidence="1">
    <location>
        <begin position="290"/>
        <end position="314"/>
    </location>
</feature>
<keyword evidence="1" id="KW-0812">Transmembrane</keyword>
<feature type="transmembrane region" description="Helical" evidence="1">
    <location>
        <begin position="166"/>
        <end position="185"/>
    </location>
</feature>
<feature type="transmembrane region" description="Helical" evidence="1">
    <location>
        <begin position="335"/>
        <end position="352"/>
    </location>
</feature>
<gene>
    <name evidence="2" type="ORF">A4Z71_01770</name>
</gene>
<dbReference type="InterPro" id="IPR036259">
    <property type="entry name" value="MFS_trans_sf"/>
</dbReference>